<dbReference type="EMBL" id="CYGX02000028">
    <property type="protein sequence ID" value="SIT41140.1"/>
    <property type="molecule type" value="Genomic_DNA"/>
</dbReference>
<proteinExistence type="predicted"/>
<keyword evidence="1" id="KW-1133">Transmembrane helix</keyword>
<gene>
    <name evidence="2" type="ORF">BN2475_280032</name>
</gene>
<evidence type="ECO:0000313" key="3">
    <source>
        <dbReference type="Proteomes" id="UP000187012"/>
    </source>
</evidence>
<feature type="transmembrane region" description="Helical" evidence="1">
    <location>
        <begin position="89"/>
        <end position="108"/>
    </location>
</feature>
<feature type="transmembrane region" description="Helical" evidence="1">
    <location>
        <begin position="142"/>
        <end position="160"/>
    </location>
</feature>
<reference evidence="2 3" key="1">
    <citation type="submission" date="2016-12" db="EMBL/GenBank/DDBJ databases">
        <authorList>
            <person name="Song W.-J."/>
            <person name="Kurnit D.M."/>
        </authorList>
    </citation>
    <scope>NUCLEOTIDE SEQUENCE [LARGE SCALE GENOMIC DNA]</scope>
    <source>
        <strain evidence="2 3">STM7296</strain>
    </source>
</reference>
<evidence type="ECO:0000256" key="1">
    <source>
        <dbReference type="SAM" id="Phobius"/>
    </source>
</evidence>
<evidence type="ECO:0008006" key="4">
    <source>
        <dbReference type="Google" id="ProtNLM"/>
    </source>
</evidence>
<feature type="transmembrane region" description="Helical" evidence="1">
    <location>
        <begin position="166"/>
        <end position="185"/>
    </location>
</feature>
<name>A0A1N7S165_9BURK</name>
<organism evidence="2 3">
    <name type="scientific">Paraburkholderia ribeironis</name>
    <dbReference type="NCBI Taxonomy" id="1247936"/>
    <lineage>
        <taxon>Bacteria</taxon>
        <taxon>Pseudomonadati</taxon>
        <taxon>Pseudomonadota</taxon>
        <taxon>Betaproteobacteria</taxon>
        <taxon>Burkholderiales</taxon>
        <taxon>Burkholderiaceae</taxon>
        <taxon>Paraburkholderia</taxon>
    </lineage>
</organism>
<dbReference type="AlphaFoldDB" id="A0A1N7S165"/>
<dbReference type="Proteomes" id="UP000187012">
    <property type="component" value="Unassembled WGS sequence"/>
</dbReference>
<keyword evidence="1" id="KW-0812">Transmembrane</keyword>
<sequence length="190" mass="20805">MLTRIKLALSAWLIASTCEVGIAVALIRSQLLPSIGVAAVLVAVCIHPLVLLCCLRRRRWAYGTLVLLAPLSLLWWPLGKPFLTQLGGWSFLVAGGFIALRFGALALIRDRTSEAWIESHTRGATFWFARKPVFVPGMREKLIQLVAAILLGPALVGYVSGWNRPVVFMCSAVAIFLVALSLVLARKRES</sequence>
<feature type="transmembrane region" description="Helical" evidence="1">
    <location>
        <begin position="35"/>
        <end position="53"/>
    </location>
</feature>
<keyword evidence="3" id="KW-1185">Reference proteome</keyword>
<feature type="transmembrane region" description="Helical" evidence="1">
    <location>
        <begin position="60"/>
        <end position="77"/>
    </location>
</feature>
<evidence type="ECO:0000313" key="2">
    <source>
        <dbReference type="EMBL" id="SIT41140.1"/>
    </source>
</evidence>
<protein>
    <recommendedName>
        <fullName evidence="4">Transmembrane protein</fullName>
    </recommendedName>
</protein>
<keyword evidence="1" id="KW-0472">Membrane</keyword>
<accession>A0A1N7S165</accession>